<dbReference type="EMBL" id="JBHTBS010000004">
    <property type="protein sequence ID" value="MFC7337564.1"/>
    <property type="molecule type" value="Genomic_DNA"/>
</dbReference>
<feature type="coiled-coil region" evidence="1">
    <location>
        <begin position="26"/>
        <end position="53"/>
    </location>
</feature>
<proteinExistence type="predicted"/>
<dbReference type="Proteomes" id="UP001596472">
    <property type="component" value="Unassembled WGS sequence"/>
</dbReference>
<organism evidence="2 3">
    <name type="scientific">Haloferula chungangensis</name>
    <dbReference type="NCBI Taxonomy" id="1048331"/>
    <lineage>
        <taxon>Bacteria</taxon>
        <taxon>Pseudomonadati</taxon>
        <taxon>Verrucomicrobiota</taxon>
        <taxon>Verrucomicrobiia</taxon>
        <taxon>Verrucomicrobiales</taxon>
        <taxon>Verrucomicrobiaceae</taxon>
        <taxon>Haloferula</taxon>
    </lineage>
</organism>
<feature type="coiled-coil region" evidence="1">
    <location>
        <begin position="167"/>
        <end position="194"/>
    </location>
</feature>
<evidence type="ECO:0008006" key="4">
    <source>
        <dbReference type="Google" id="ProtNLM"/>
    </source>
</evidence>
<evidence type="ECO:0000256" key="1">
    <source>
        <dbReference type="SAM" id="Coils"/>
    </source>
</evidence>
<sequence>MADALPDFSGALHSLREDVEVSDLDVLESYAEALELEKEIAELYREVRSIELSQIQRQSLKRSLRQTLPPVSERWNPDRRILNARVKDGDRLAIYQEELQKLMQESDAIVSNAEELLHSLLPGLPDQTKEVQREAMRRVLHEMAEQGIGSEELEAPENAHEMATVLEKEAVRKLEESESSLKQALGELERAEELMGAGRVNAGGESNDIAGRLAEETLTNMTEHVVSAIEAISGEMENSLENVGKVREAMGRIDEALASAGDVNSELQARKADEPLLHTEEAVRALKTADRGMDAALHAAAGAARLRAEMRDGASSHQQRIAQQQVLQKLARAEAGTYLDLTRQMKGEDLELVPEPVPPEHQPPPIIGNFSGEAGRKLVKHGGISATWFHVNQWYILGPYDNRGRMNLQRVYPPESAIDLDAEYLGKNGARLTWTYDSFVEEMVAPSAGWGEYTIYYGFTELFFEEDADRWIAVGSDDRSDLWINDMPVWRSSNQLKRWSIDEGFRKVHFKKGRNKVVFRLENGWHNLGFSLLINAKPKY</sequence>
<keyword evidence="1" id="KW-0175">Coiled coil</keyword>
<reference evidence="3" key="1">
    <citation type="journal article" date="2019" name="Int. J. Syst. Evol. Microbiol.">
        <title>The Global Catalogue of Microorganisms (GCM) 10K type strain sequencing project: providing services to taxonomists for standard genome sequencing and annotation.</title>
        <authorList>
            <consortium name="The Broad Institute Genomics Platform"/>
            <consortium name="The Broad Institute Genome Sequencing Center for Infectious Disease"/>
            <person name="Wu L."/>
            <person name="Ma J."/>
        </authorList>
    </citation>
    <scope>NUCLEOTIDE SEQUENCE [LARGE SCALE GENOMIC DNA]</scope>
    <source>
        <strain evidence="3">CGMCC 4.1467</strain>
    </source>
</reference>
<evidence type="ECO:0000313" key="3">
    <source>
        <dbReference type="Proteomes" id="UP001596472"/>
    </source>
</evidence>
<dbReference type="RefSeq" id="WP_379711964.1">
    <property type="nucleotide sequence ID" value="NZ_JBHTBS010000004.1"/>
</dbReference>
<gene>
    <name evidence="2" type="ORF">ACFQY0_10280</name>
</gene>
<comment type="caution">
    <text evidence="2">The sequence shown here is derived from an EMBL/GenBank/DDBJ whole genome shotgun (WGS) entry which is preliminary data.</text>
</comment>
<keyword evidence="3" id="KW-1185">Reference proteome</keyword>
<evidence type="ECO:0000313" key="2">
    <source>
        <dbReference type="EMBL" id="MFC7337564.1"/>
    </source>
</evidence>
<accession>A0ABW2L8F7</accession>
<protein>
    <recommendedName>
        <fullName evidence="4">PA14 domain-containing protein</fullName>
    </recommendedName>
</protein>
<name>A0ABW2L8F7_9BACT</name>